<dbReference type="InterPro" id="IPR001841">
    <property type="entry name" value="Znf_RING"/>
</dbReference>
<dbReference type="EMBL" id="KZ613943">
    <property type="protein sequence ID" value="PMD42015.1"/>
    <property type="molecule type" value="Genomic_DNA"/>
</dbReference>
<dbReference type="AlphaFoldDB" id="A0A2J6RU21"/>
<dbReference type="GO" id="GO:0008270">
    <property type="term" value="F:zinc ion binding"/>
    <property type="evidence" value="ECO:0007669"/>
    <property type="project" value="UniProtKB-KW"/>
</dbReference>
<evidence type="ECO:0000256" key="5">
    <source>
        <dbReference type="ARBA" id="ARBA00022771"/>
    </source>
</evidence>
<dbReference type="GO" id="GO:0043161">
    <property type="term" value="P:proteasome-mediated ubiquitin-dependent protein catabolic process"/>
    <property type="evidence" value="ECO:0007669"/>
    <property type="project" value="TreeGrafter"/>
</dbReference>
<dbReference type="CDD" id="cd22585">
    <property type="entry name" value="Rcat_RBR_DEAH12-like"/>
    <property type="match status" value="1"/>
</dbReference>
<dbReference type="Pfam" id="PF01485">
    <property type="entry name" value="IBR"/>
    <property type="match status" value="1"/>
</dbReference>
<dbReference type="CDD" id="cd20335">
    <property type="entry name" value="BRcat_RBR"/>
    <property type="match status" value="1"/>
</dbReference>
<evidence type="ECO:0000256" key="3">
    <source>
        <dbReference type="ARBA" id="ARBA00022723"/>
    </source>
</evidence>
<keyword evidence="3 8" id="KW-0479">Metal-binding</keyword>
<feature type="domain" description="RING-type" evidence="9">
    <location>
        <begin position="655"/>
        <end position="695"/>
    </location>
</feature>
<dbReference type="InterPro" id="IPR000571">
    <property type="entry name" value="Znf_CCCH"/>
</dbReference>
<evidence type="ECO:0000256" key="4">
    <source>
        <dbReference type="ARBA" id="ARBA00022737"/>
    </source>
</evidence>
<evidence type="ECO:0000256" key="8">
    <source>
        <dbReference type="PROSITE-ProRule" id="PRU00723"/>
    </source>
</evidence>
<evidence type="ECO:0000256" key="2">
    <source>
        <dbReference type="ARBA" id="ARBA00022679"/>
    </source>
</evidence>
<accession>A0A2J6RU21</accession>
<dbReference type="Gene3D" id="3.30.1370.210">
    <property type="match status" value="1"/>
</dbReference>
<reference evidence="12 13" key="1">
    <citation type="submission" date="2016-04" db="EMBL/GenBank/DDBJ databases">
        <title>A degradative enzymes factory behind the ericoid mycorrhizal symbiosis.</title>
        <authorList>
            <consortium name="DOE Joint Genome Institute"/>
            <person name="Martino E."/>
            <person name="Morin E."/>
            <person name="Grelet G."/>
            <person name="Kuo A."/>
            <person name="Kohler A."/>
            <person name="Daghino S."/>
            <person name="Barry K."/>
            <person name="Choi C."/>
            <person name="Cichocki N."/>
            <person name="Clum A."/>
            <person name="Copeland A."/>
            <person name="Hainaut M."/>
            <person name="Haridas S."/>
            <person name="Labutti K."/>
            <person name="Lindquist E."/>
            <person name="Lipzen A."/>
            <person name="Khouja H.-R."/>
            <person name="Murat C."/>
            <person name="Ohm R."/>
            <person name="Olson A."/>
            <person name="Spatafora J."/>
            <person name="Veneault-Fourrey C."/>
            <person name="Henrissat B."/>
            <person name="Grigoriev I."/>
            <person name="Martin F."/>
            <person name="Perotto S."/>
        </authorList>
    </citation>
    <scope>NUCLEOTIDE SEQUENCE [LARGE SCALE GENOMIC DNA]</scope>
    <source>
        <strain evidence="12 13">F</strain>
    </source>
</reference>
<keyword evidence="7 8" id="KW-0862">Zinc</keyword>
<keyword evidence="6" id="KW-0833">Ubl conjugation pathway</keyword>
<keyword evidence="13" id="KW-1185">Reference proteome</keyword>
<dbReference type="InterPro" id="IPR044066">
    <property type="entry name" value="TRIAD_supradom"/>
</dbReference>
<dbReference type="GO" id="GO:0000151">
    <property type="term" value="C:ubiquitin ligase complex"/>
    <property type="evidence" value="ECO:0007669"/>
    <property type="project" value="TreeGrafter"/>
</dbReference>
<dbReference type="OrthoDB" id="10009520at2759"/>
<dbReference type="GO" id="GO:0003676">
    <property type="term" value="F:nucleic acid binding"/>
    <property type="evidence" value="ECO:0007669"/>
    <property type="project" value="InterPro"/>
</dbReference>
<dbReference type="PROSITE" id="PS50103">
    <property type="entry name" value="ZF_C3H1"/>
    <property type="match status" value="3"/>
</dbReference>
<dbReference type="GO" id="GO:0004842">
    <property type="term" value="F:ubiquitin-protein transferase activity"/>
    <property type="evidence" value="ECO:0007669"/>
    <property type="project" value="TreeGrafter"/>
</dbReference>
<dbReference type="Gene3D" id="1.20.120.1750">
    <property type="match status" value="1"/>
</dbReference>
<feature type="zinc finger region" description="C3H1-type" evidence="8">
    <location>
        <begin position="53"/>
        <end position="79"/>
    </location>
</feature>
<evidence type="ECO:0000259" key="9">
    <source>
        <dbReference type="PROSITE" id="PS50089"/>
    </source>
</evidence>
<feature type="domain" description="RING-type" evidence="11">
    <location>
        <begin position="651"/>
        <end position="862"/>
    </location>
</feature>
<name>A0A2J6RU21_HYAVF</name>
<dbReference type="PROSITE" id="PS50089">
    <property type="entry name" value="ZF_RING_2"/>
    <property type="match status" value="1"/>
</dbReference>
<gene>
    <name evidence="12" type="ORF">L207DRAFT_621782</name>
</gene>
<feature type="domain" description="C3H1-type" evidence="10">
    <location>
        <begin position="53"/>
        <end position="79"/>
    </location>
</feature>
<evidence type="ECO:0000313" key="13">
    <source>
        <dbReference type="Proteomes" id="UP000235786"/>
    </source>
</evidence>
<dbReference type="PROSITE" id="PS51873">
    <property type="entry name" value="TRIAD"/>
    <property type="match status" value="1"/>
</dbReference>
<evidence type="ECO:0000256" key="1">
    <source>
        <dbReference type="ARBA" id="ARBA00004906"/>
    </source>
</evidence>
<keyword evidence="2" id="KW-0808">Transferase</keyword>
<dbReference type="SMART" id="SM00647">
    <property type="entry name" value="IBR"/>
    <property type="match status" value="2"/>
</dbReference>
<dbReference type="SUPFAM" id="SSF54928">
    <property type="entry name" value="RNA-binding domain, RBD"/>
    <property type="match status" value="1"/>
</dbReference>
<dbReference type="GO" id="GO:0097039">
    <property type="term" value="P:protein linear polyubiquitination"/>
    <property type="evidence" value="ECO:0007669"/>
    <property type="project" value="TreeGrafter"/>
</dbReference>
<organism evidence="12 13">
    <name type="scientific">Hyaloscypha variabilis (strain UAMH 11265 / GT02V1 / F)</name>
    <name type="common">Meliniomyces variabilis</name>
    <dbReference type="NCBI Taxonomy" id="1149755"/>
    <lineage>
        <taxon>Eukaryota</taxon>
        <taxon>Fungi</taxon>
        <taxon>Dikarya</taxon>
        <taxon>Ascomycota</taxon>
        <taxon>Pezizomycotina</taxon>
        <taxon>Leotiomycetes</taxon>
        <taxon>Helotiales</taxon>
        <taxon>Hyaloscyphaceae</taxon>
        <taxon>Hyaloscypha</taxon>
        <taxon>Hyaloscypha variabilis</taxon>
    </lineage>
</organism>
<proteinExistence type="predicted"/>
<dbReference type="InterPro" id="IPR002867">
    <property type="entry name" value="IBR_dom"/>
</dbReference>
<dbReference type="InterPro" id="IPR036855">
    <property type="entry name" value="Znf_CCCH_sf"/>
</dbReference>
<dbReference type="Proteomes" id="UP000235786">
    <property type="component" value="Unassembled WGS sequence"/>
</dbReference>
<feature type="zinc finger region" description="C3H1-type" evidence="8">
    <location>
        <begin position="1"/>
        <end position="25"/>
    </location>
</feature>
<feature type="zinc finger region" description="C3H1-type" evidence="8">
    <location>
        <begin position="127"/>
        <end position="153"/>
    </location>
</feature>
<dbReference type="SUPFAM" id="SSF57850">
    <property type="entry name" value="RING/U-box"/>
    <property type="match status" value="3"/>
</dbReference>
<feature type="domain" description="C3H1-type" evidence="10">
    <location>
        <begin position="1"/>
        <end position="25"/>
    </location>
</feature>
<dbReference type="InterPro" id="IPR017907">
    <property type="entry name" value="Znf_RING_CS"/>
</dbReference>
<dbReference type="Gene3D" id="4.10.1000.10">
    <property type="entry name" value="Zinc finger, CCCH-type"/>
    <property type="match status" value="1"/>
</dbReference>
<dbReference type="PANTHER" id="PTHR22770">
    <property type="entry name" value="UBIQUITIN CONJUGATING ENZYME 7 INTERACTING PROTEIN-RELATED"/>
    <property type="match status" value="1"/>
</dbReference>
<dbReference type="GO" id="GO:0043130">
    <property type="term" value="F:ubiquitin binding"/>
    <property type="evidence" value="ECO:0007669"/>
    <property type="project" value="TreeGrafter"/>
</dbReference>
<evidence type="ECO:0000259" key="11">
    <source>
        <dbReference type="PROSITE" id="PS51873"/>
    </source>
</evidence>
<dbReference type="SMART" id="SM00356">
    <property type="entry name" value="ZnF_C3H1"/>
    <property type="match status" value="3"/>
</dbReference>
<dbReference type="InterPro" id="IPR013087">
    <property type="entry name" value="Znf_C2H2_type"/>
</dbReference>
<keyword evidence="5 8" id="KW-0863">Zinc-finger</keyword>
<keyword evidence="4" id="KW-0677">Repeat</keyword>
<sequence>MAPCRFFAAGNCTYGTSCRNSHIFVPPDYTIRSAPETRPELSQQEMRTESSVQRKLHCWFFSQGSCRYGIACKNSHELQRPGVVLPSSAATLGISQLADEFGKNRISNGAGSSLLQGSQATGPEPCKHPGVCMFFVRGFCQNGTNCRFTHESPEIAGASTLCGNNEKEQAPIYKHTTNQRIPSESQRQINGALISFGAGAGVVKVQLKSDFSSIKITNLGALTTASDVRTLLLDFGVRVDKSWITLQPSRGSALTAKVRAESPSFARVVVERWEQRAKSYSITIKDDTFAAENAALEKQVKLSAVTCTWYQSSRLAWLVYSDEEVATRAISIIKQAKILGRTPDAVIREVSHIDGKLVSCTVGVSNLHGQTTLKDIRDKLFGCVSPDKIHLSDPSYKYSNAGIAFFIRRLLERFGRLESFRYDLVSGTKVKAFASFLKQEAAAEAVRTLHNRNFNSLGNTRIFVNHVISVKYHVSTPIITALKAELVTMGEDFFQSRAKIRLERLLAGVLIKQSAEPLWDIYFTTPAALDDLAELGAVHNLYIFRDLRKSKLLIYGGTLESRDEVRRALINRIEEMHSFEHTLVLTPHLLMLAVQGGTGRLKAKFGNAVKFNFQLHRSTITITGPREYFVQAQALLCEQSSDSRSSTSPQTTTNCVICWSETDQPVRTACHHMYCKECLTNQASSATEADIPLRCFGAEGTCQQLFGFDELNKLLPPKAFESLLLASFDYHVRTRPDYYQYCPTPDCPQVYHPSSDGHIFYCSSCLTPICTTCNVISHEGLSCKEWQEMGTEAGRLFRQYKEEHDIRDCPNCKASIEKNEGCNHMECRQCGIHICWFCMDTFEHSSRCYDHMRNRHGNIFGDD</sequence>
<dbReference type="InterPro" id="IPR013083">
    <property type="entry name" value="Znf_RING/FYVE/PHD"/>
</dbReference>
<evidence type="ECO:0000256" key="6">
    <source>
        <dbReference type="ARBA" id="ARBA00022786"/>
    </source>
</evidence>
<evidence type="ECO:0000313" key="12">
    <source>
        <dbReference type="EMBL" id="PMD42015.1"/>
    </source>
</evidence>
<dbReference type="SUPFAM" id="SSF90229">
    <property type="entry name" value="CCCH zinc finger"/>
    <property type="match status" value="1"/>
</dbReference>
<dbReference type="PROSITE" id="PS00028">
    <property type="entry name" value="ZINC_FINGER_C2H2_1"/>
    <property type="match status" value="1"/>
</dbReference>
<evidence type="ECO:0000259" key="10">
    <source>
        <dbReference type="PROSITE" id="PS50103"/>
    </source>
</evidence>
<dbReference type="STRING" id="1149755.A0A2J6RU21"/>
<dbReference type="InterPro" id="IPR035979">
    <property type="entry name" value="RBD_domain_sf"/>
</dbReference>
<dbReference type="PROSITE" id="PS00518">
    <property type="entry name" value="ZF_RING_1"/>
    <property type="match status" value="1"/>
</dbReference>
<dbReference type="PANTHER" id="PTHR22770:SF13">
    <property type="entry name" value="RING-TYPE DOMAIN-CONTAINING PROTEIN"/>
    <property type="match status" value="1"/>
</dbReference>
<protein>
    <recommendedName>
        <fullName evidence="14">RING-type E3 ubiquitin transferase</fullName>
    </recommendedName>
</protein>
<evidence type="ECO:0000256" key="7">
    <source>
        <dbReference type="ARBA" id="ARBA00022833"/>
    </source>
</evidence>
<feature type="domain" description="C3H1-type" evidence="10">
    <location>
        <begin position="127"/>
        <end position="153"/>
    </location>
</feature>
<evidence type="ECO:0008006" key="14">
    <source>
        <dbReference type="Google" id="ProtNLM"/>
    </source>
</evidence>
<comment type="pathway">
    <text evidence="1">Protein modification; protein ubiquitination.</text>
</comment>
<dbReference type="InterPro" id="IPR051628">
    <property type="entry name" value="LUBAC_E3_Ligases"/>
</dbReference>
<dbReference type="Pfam" id="PF22191">
    <property type="entry name" value="IBR_1"/>
    <property type="match status" value="1"/>
</dbReference>
<dbReference type="Gene3D" id="3.30.40.10">
    <property type="entry name" value="Zinc/RING finger domain, C3HC4 (zinc finger)"/>
    <property type="match status" value="1"/>
</dbReference>